<proteinExistence type="predicted"/>
<feature type="domain" description="PB1-like" evidence="2">
    <location>
        <begin position="1"/>
        <end position="98"/>
    </location>
</feature>
<name>A0A803N1I6_CHEQI</name>
<keyword evidence="4" id="KW-1185">Reference proteome</keyword>
<dbReference type="InterPro" id="IPR058594">
    <property type="entry name" value="PB1-like_dom_pln"/>
</dbReference>
<evidence type="ECO:0000256" key="1">
    <source>
        <dbReference type="SAM" id="MobiDB-lite"/>
    </source>
</evidence>
<organism evidence="3 4">
    <name type="scientific">Chenopodium quinoa</name>
    <name type="common">Quinoa</name>
    <dbReference type="NCBI Taxonomy" id="63459"/>
    <lineage>
        <taxon>Eukaryota</taxon>
        <taxon>Viridiplantae</taxon>
        <taxon>Streptophyta</taxon>
        <taxon>Embryophyta</taxon>
        <taxon>Tracheophyta</taxon>
        <taxon>Spermatophyta</taxon>
        <taxon>Magnoliopsida</taxon>
        <taxon>eudicotyledons</taxon>
        <taxon>Gunneridae</taxon>
        <taxon>Pentapetalae</taxon>
        <taxon>Caryophyllales</taxon>
        <taxon>Chenopodiaceae</taxon>
        <taxon>Chenopodioideae</taxon>
        <taxon>Atripliceae</taxon>
        <taxon>Chenopodium</taxon>
    </lineage>
</organism>
<feature type="compositionally biased region" description="Gly residues" evidence="1">
    <location>
        <begin position="154"/>
        <end position="178"/>
    </location>
</feature>
<dbReference type="Pfam" id="PF26130">
    <property type="entry name" value="PB1-like"/>
    <property type="match status" value="1"/>
</dbReference>
<evidence type="ECO:0000313" key="4">
    <source>
        <dbReference type="Proteomes" id="UP000596660"/>
    </source>
</evidence>
<dbReference type="Proteomes" id="UP000596660">
    <property type="component" value="Unplaced"/>
</dbReference>
<sequence>MDNVVASKMWCGGSFKKDNGVLQYFGGECELDSDQLCWFWLEEFDKSCGGEIKIEKIYYLISQYDDLEKGLRRVYSDDEVREMSKITVRDKCVECYVVYEKDELVESPKNRVSKKKPYTPLRNKNTSGTKCDTLFSKDDVENGRTVIRGRGRGSRGGGRSGSVDGGRSGKIGGRGGRAGHGEGGRNGGRASRTTHQIPRGVGVLLDDGGNVLQTGSN</sequence>
<dbReference type="AlphaFoldDB" id="A0A803N1I6"/>
<dbReference type="Gramene" id="AUR62038820-RA">
    <property type="protein sequence ID" value="AUR62038820-RA:cds"/>
    <property type="gene ID" value="AUR62038820"/>
</dbReference>
<dbReference type="EnsemblPlants" id="AUR62038820-RA">
    <property type="protein sequence ID" value="AUR62038820-RA:cds"/>
    <property type="gene ID" value="AUR62038820"/>
</dbReference>
<reference evidence="3" key="2">
    <citation type="submission" date="2021-03" db="UniProtKB">
        <authorList>
            <consortium name="EnsemblPlants"/>
        </authorList>
    </citation>
    <scope>IDENTIFICATION</scope>
</reference>
<feature type="compositionally biased region" description="Low complexity" evidence="1">
    <location>
        <begin position="200"/>
        <end position="209"/>
    </location>
</feature>
<reference evidence="3" key="1">
    <citation type="journal article" date="2017" name="Nature">
        <title>The genome of Chenopodium quinoa.</title>
        <authorList>
            <person name="Jarvis D.E."/>
            <person name="Ho Y.S."/>
            <person name="Lightfoot D.J."/>
            <person name="Schmoeckel S.M."/>
            <person name="Li B."/>
            <person name="Borm T.J.A."/>
            <person name="Ohyanagi H."/>
            <person name="Mineta K."/>
            <person name="Michell C.T."/>
            <person name="Saber N."/>
            <person name="Kharbatia N.M."/>
            <person name="Rupper R.R."/>
            <person name="Sharp A.R."/>
            <person name="Dally N."/>
            <person name="Boughton B.A."/>
            <person name="Woo Y.H."/>
            <person name="Gao G."/>
            <person name="Schijlen E.G.W.M."/>
            <person name="Guo X."/>
            <person name="Momin A.A."/>
            <person name="Negrao S."/>
            <person name="Al-Babili S."/>
            <person name="Gehring C."/>
            <person name="Roessner U."/>
            <person name="Jung C."/>
            <person name="Murphy K."/>
            <person name="Arold S.T."/>
            <person name="Gojobori T."/>
            <person name="van der Linden C.G."/>
            <person name="van Loo E.N."/>
            <person name="Jellen E.N."/>
            <person name="Maughan P.J."/>
            <person name="Tester M."/>
        </authorList>
    </citation>
    <scope>NUCLEOTIDE SEQUENCE [LARGE SCALE GENOMIC DNA]</scope>
    <source>
        <strain evidence="3">cv. PI 614886</strain>
    </source>
</reference>
<accession>A0A803N1I6</accession>
<evidence type="ECO:0000313" key="3">
    <source>
        <dbReference type="EnsemblPlants" id="AUR62038820-RA:cds"/>
    </source>
</evidence>
<evidence type="ECO:0000259" key="2">
    <source>
        <dbReference type="Pfam" id="PF26130"/>
    </source>
</evidence>
<feature type="region of interest" description="Disordered" evidence="1">
    <location>
        <begin position="109"/>
        <end position="217"/>
    </location>
</feature>
<protein>
    <recommendedName>
        <fullName evidence="2">PB1-like domain-containing protein</fullName>
    </recommendedName>
</protein>